<gene>
    <name evidence="5" type="ORF">C9J01_06220</name>
</gene>
<dbReference type="GO" id="GO:0005829">
    <property type="term" value="C:cytosol"/>
    <property type="evidence" value="ECO:0007669"/>
    <property type="project" value="TreeGrafter"/>
</dbReference>
<dbReference type="GO" id="GO:0003700">
    <property type="term" value="F:DNA-binding transcription factor activity"/>
    <property type="evidence" value="ECO:0007669"/>
    <property type="project" value="InterPro"/>
</dbReference>
<dbReference type="InterPro" id="IPR018060">
    <property type="entry name" value="HTH_AraC"/>
</dbReference>
<organism evidence="5 6">
    <name type="scientific">Photobacterium rosenbergii</name>
    <dbReference type="NCBI Taxonomy" id="294936"/>
    <lineage>
        <taxon>Bacteria</taxon>
        <taxon>Pseudomonadati</taxon>
        <taxon>Pseudomonadota</taxon>
        <taxon>Gammaproteobacteria</taxon>
        <taxon>Vibrionales</taxon>
        <taxon>Vibrionaceae</taxon>
        <taxon>Photobacterium</taxon>
    </lineage>
</organism>
<dbReference type="PANTHER" id="PTHR47894">
    <property type="entry name" value="HTH-TYPE TRANSCRIPTIONAL REGULATOR GADX"/>
    <property type="match status" value="1"/>
</dbReference>
<dbReference type="SUPFAM" id="SSF46689">
    <property type="entry name" value="Homeodomain-like"/>
    <property type="match status" value="1"/>
</dbReference>
<evidence type="ECO:0000313" key="6">
    <source>
        <dbReference type="Proteomes" id="UP000241346"/>
    </source>
</evidence>
<comment type="caution">
    <text evidence="5">The sequence shown here is derived from an EMBL/GenBank/DDBJ whole genome shotgun (WGS) entry which is preliminary data.</text>
</comment>
<proteinExistence type="predicted"/>
<evidence type="ECO:0000256" key="2">
    <source>
        <dbReference type="ARBA" id="ARBA00023125"/>
    </source>
</evidence>
<dbReference type="Gene3D" id="1.10.10.60">
    <property type="entry name" value="Homeodomain-like"/>
    <property type="match status" value="1"/>
</dbReference>
<accession>A0A2T3NM46</accession>
<dbReference type="AlphaFoldDB" id="A0A2T3NM46"/>
<dbReference type="RefSeq" id="WP_107297207.1">
    <property type="nucleotide sequence ID" value="NZ_PYMB01000001.1"/>
</dbReference>
<reference evidence="5 6" key="1">
    <citation type="submission" date="2018-03" db="EMBL/GenBank/DDBJ databases">
        <title>Whole genome sequencing of Histamine producing bacteria.</title>
        <authorList>
            <person name="Butler K."/>
        </authorList>
    </citation>
    <scope>NUCLEOTIDE SEQUENCE [LARGE SCALE GENOMIC DNA]</scope>
    <source>
        <strain evidence="5 6">DSM 19138</strain>
    </source>
</reference>
<dbReference type="InterPro" id="IPR032687">
    <property type="entry name" value="AraC-type_N"/>
</dbReference>
<dbReference type="GO" id="GO:0000976">
    <property type="term" value="F:transcription cis-regulatory region binding"/>
    <property type="evidence" value="ECO:0007669"/>
    <property type="project" value="TreeGrafter"/>
</dbReference>
<dbReference type="OrthoDB" id="6396588at2"/>
<feature type="domain" description="HTH araC/xylS-type" evidence="4">
    <location>
        <begin position="222"/>
        <end position="319"/>
    </location>
</feature>
<dbReference type="SMART" id="SM00342">
    <property type="entry name" value="HTH_ARAC"/>
    <property type="match status" value="1"/>
</dbReference>
<name>A0A2T3NM46_9GAMM</name>
<dbReference type="PROSITE" id="PS01124">
    <property type="entry name" value="HTH_ARAC_FAMILY_2"/>
    <property type="match status" value="1"/>
</dbReference>
<dbReference type="EMBL" id="PYMB01000001">
    <property type="protein sequence ID" value="PSW16586.1"/>
    <property type="molecule type" value="Genomic_DNA"/>
</dbReference>
<protein>
    <recommendedName>
        <fullName evidence="4">HTH araC/xylS-type domain-containing protein</fullName>
    </recommendedName>
</protein>
<evidence type="ECO:0000256" key="1">
    <source>
        <dbReference type="ARBA" id="ARBA00023015"/>
    </source>
</evidence>
<evidence type="ECO:0000259" key="4">
    <source>
        <dbReference type="PROSITE" id="PS01124"/>
    </source>
</evidence>
<keyword evidence="2" id="KW-0238">DNA-binding</keyword>
<sequence length="324" mass="36978">MSSLPVCRAALSAPFLQFLDDNGRDPSPLLKRLRIDKRKLTTPTLYLPSHVVSLIVDSASKTTGHDDIGFYAAQYVNNQALHPEFQHHLASSEGLTDFLDALISFQHLQGSHFKLWFEYLNGELKICHQSSLKATNKSYEHANEFTTFLIIKLLKDQLGASWQPNYLAFDHQSSPKAKIVGQTAEKKVFYGTDFSYVPVSLNVNDLQPFRRQPNQRHCCSMARVKGVVDTFWQEEHFGIDFVAHLFGVSERTLQRLFIQHNSSFRDYLNQKKIEKSMVLLQQGHSVQAVAEKLNYSDPSNFSRAMKKHLKQTPTQYLKSLSLSS</sequence>
<dbReference type="Proteomes" id="UP000241346">
    <property type="component" value="Unassembled WGS sequence"/>
</dbReference>
<keyword evidence="3" id="KW-0804">Transcription</keyword>
<dbReference type="Pfam" id="PF12625">
    <property type="entry name" value="Arabinose_bd"/>
    <property type="match status" value="1"/>
</dbReference>
<dbReference type="Pfam" id="PF12833">
    <property type="entry name" value="HTH_18"/>
    <property type="match status" value="1"/>
</dbReference>
<evidence type="ECO:0000313" key="5">
    <source>
        <dbReference type="EMBL" id="PSW16586.1"/>
    </source>
</evidence>
<keyword evidence="1" id="KW-0805">Transcription regulation</keyword>
<evidence type="ECO:0000256" key="3">
    <source>
        <dbReference type="ARBA" id="ARBA00023163"/>
    </source>
</evidence>
<dbReference type="InterPro" id="IPR009057">
    <property type="entry name" value="Homeodomain-like_sf"/>
</dbReference>
<dbReference type="PANTHER" id="PTHR47894:SF4">
    <property type="entry name" value="HTH-TYPE TRANSCRIPTIONAL REGULATOR GADX"/>
    <property type="match status" value="1"/>
</dbReference>